<dbReference type="AlphaFoldDB" id="A0A6C0HVK8"/>
<evidence type="ECO:0000256" key="1">
    <source>
        <dbReference type="SAM" id="MobiDB-lite"/>
    </source>
</evidence>
<sequence>MDQSCAPIDIAPESILPIGTLSTFFTELNDFSMMDRDDVPEPSEAHTKSIENSYENSYSESRIVDESFLEFTQSLQTATSRLRKKITRFIHFPKDMKT</sequence>
<feature type="compositionally biased region" description="Basic and acidic residues" evidence="1">
    <location>
        <begin position="35"/>
        <end position="49"/>
    </location>
</feature>
<feature type="region of interest" description="Disordered" evidence="1">
    <location>
        <begin position="35"/>
        <end position="56"/>
    </location>
</feature>
<accession>A0A6C0HVK8</accession>
<protein>
    <submittedName>
        <fullName evidence="2">Uncharacterized protein</fullName>
    </submittedName>
</protein>
<reference evidence="2" key="1">
    <citation type="journal article" date="2020" name="Nature">
        <title>Giant virus diversity and host interactions through global metagenomics.</title>
        <authorList>
            <person name="Schulz F."/>
            <person name="Roux S."/>
            <person name="Paez-Espino D."/>
            <person name="Jungbluth S."/>
            <person name="Walsh D.A."/>
            <person name="Denef V.J."/>
            <person name="McMahon K.D."/>
            <person name="Konstantinidis K.T."/>
            <person name="Eloe-Fadrosh E.A."/>
            <person name="Kyrpides N.C."/>
            <person name="Woyke T."/>
        </authorList>
    </citation>
    <scope>NUCLEOTIDE SEQUENCE</scope>
    <source>
        <strain evidence="2">GVMAG-M-3300023184-16</strain>
    </source>
</reference>
<organism evidence="2">
    <name type="scientific">viral metagenome</name>
    <dbReference type="NCBI Taxonomy" id="1070528"/>
    <lineage>
        <taxon>unclassified sequences</taxon>
        <taxon>metagenomes</taxon>
        <taxon>organismal metagenomes</taxon>
    </lineage>
</organism>
<name>A0A6C0HVK8_9ZZZZ</name>
<proteinExistence type="predicted"/>
<dbReference type="EMBL" id="MN740016">
    <property type="protein sequence ID" value="QHT84176.1"/>
    <property type="molecule type" value="Genomic_DNA"/>
</dbReference>
<evidence type="ECO:0000313" key="2">
    <source>
        <dbReference type="EMBL" id="QHT84176.1"/>
    </source>
</evidence>